<dbReference type="Proteomes" id="UP000248886">
    <property type="component" value="Unassembled WGS sequence"/>
</dbReference>
<sequence>MMNKGDFAQYVDVAMRGDGLGFLRPVVEKELLHYEIFSALDEEGLLKDLVFQGGTSLRLCYGSERFSEDLDFAGGKNFSARSMAAVKDCIVGKIGKRFDLDITVREPRNAPFDGTVRVDKWMVTIQTSPDRPDVPRQKIKLEIANVPAYSRDILPLRINYSVLEGRSQPLVAVESRDEILADKLIALPASISRMIGQEMEFTPSRIRHRDIWDIAWLSGQGAQLDTQLVRKKISDYGLDEFPRFLDRAIAEIPVIAGGEGFRAQMARFLPQTQHDRVFGKEGYEKYFENTVSGLLSSLRKDLEFDLKKVQQVLPGKKKRGPEL</sequence>
<organism evidence="1 2">
    <name type="scientific">Acidithiobacillus ferrooxidans</name>
    <name type="common">Thiobacillus ferrooxidans</name>
    <dbReference type="NCBI Taxonomy" id="920"/>
    <lineage>
        <taxon>Bacteria</taxon>
        <taxon>Pseudomonadati</taxon>
        <taxon>Pseudomonadota</taxon>
        <taxon>Acidithiobacillia</taxon>
        <taxon>Acidithiobacillales</taxon>
        <taxon>Acidithiobacillaceae</taxon>
        <taxon>Acidithiobacillus</taxon>
    </lineage>
</organism>
<protein>
    <submittedName>
        <fullName evidence="1">Nucleotidyl transferase AbiEii/AbiGii toxin family protein</fullName>
    </submittedName>
</protein>
<proteinExistence type="predicted"/>
<dbReference type="InterPro" id="IPR014942">
    <property type="entry name" value="AbiEii"/>
</dbReference>
<gene>
    <name evidence="1" type="ORF">DN052_13515</name>
</gene>
<dbReference type="AlphaFoldDB" id="A0A2W1KD31"/>
<evidence type="ECO:0000313" key="2">
    <source>
        <dbReference type="Proteomes" id="UP000248886"/>
    </source>
</evidence>
<dbReference type="EMBL" id="QKQP01000007">
    <property type="protein sequence ID" value="PZD80242.1"/>
    <property type="molecule type" value="Genomic_DNA"/>
</dbReference>
<comment type="caution">
    <text evidence="1">The sequence shown here is derived from an EMBL/GenBank/DDBJ whole genome shotgun (WGS) entry which is preliminary data.</text>
</comment>
<accession>A0A2W1KD31</accession>
<keyword evidence="1" id="KW-0808">Transferase</keyword>
<dbReference type="Gene3D" id="3.10.450.620">
    <property type="entry name" value="JHP933, nucleotidyltransferase-like core domain"/>
    <property type="match status" value="1"/>
</dbReference>
<name>A0A2W1KD31_ACIFR</name>
<evidence type="ECO:0000313" key="1">
    <source>
        <dbReference type="EMBL" id="PZD80242.1"/>
    </source>
</evidence>
<dbReference type="GO" id="GO:0016740">
    <property type="term" value="F:transferase activity"/>
    <property type="evidence" value="ECO:0007669"/>
    <property type="project" value="UniProtKB-KW"/>
</dbReference>
<dbReference type="OrthoDB" id="158131at2"/>
<dbReference type="RefSeq" id="WP_070807694.1">
    <property type="nucleotide sequence ID" value="NZ_AP025160.1"/>
</dbReference>
<dbReference type="Pfam" id="PF08843">
    <property type="entry name" value="AbiEii"/>
    <property type="match status" value="1"/>
</dbReference>
<reference evidence="1 2" key="1">
    <citation type="submission" date="2018-06" db="EMBL/GenBank/DDBJ databases">
        <title>Draft sequence of Acidithiobacillus ferrooxidans CCM 4253.</title>
        <authorList>
            <person name="Moya-Beltran A."/>
            <person name="Castro M."/>
            <person name="Covarrubias P.C."/>
            <person name="Issotta F."/>
            <person name="Janiczek O."/>
            <person name="Mandl M."/>
            <person name="Kucera J."/>
            <person name="Quatrini R."/>
        </authorList>
    </citation>
    <scope>NUCLEOTIDE SEQUENCE [LARGE SCALE GENOMIC DNA]</scope>
    <source>
        <strain evidence="1 2">CCM 4253</strain>
    </source>
</reference>